<keyword evidence="3" id="KW-1185">Reference proteome</keyword>
<evidence type="ECO:0000259" key="1">
    <source>
        <dbReference type="Pfam" id="PF01464"/>
    </source>
</evidence>
<organism evidence="2 3">
    <name type="scientific">Thermosipho japonicus</name>
    <dbReference type="NCBI Taxonomy" id="90323"/>
    <lineage>
        <taxon>Bacteria</taxon>
        <taxon>Thermotogati</taxon>
        <taxon>Thermotogota</taxon>
        <taxon>Thermotogae</taxon>
        <taxon>Thermotogales</taxon>
        <taxon>Fervidobacteriaceae</taxon>
        <taxon>Thermosipho</taxon>
    </lineage>
</organism>
<dbReference type="Gene3D" id="1.10.530.10">
    <property type="match status" value="1"/>
</dbReference>
<keyword evidence="2" id="KW-0378">Hydrolase</keyword>
<evidence type="ECO:0000313" key="2">
    <source>
        <dbReference type="EMBL" id="MBB6061872.1"/>
    </source>
</evidence>
<dbReference type="AlphaFoldDB" id="A0A841GEA1"/>
<reference evidence="2 3" key="1">
    <citation type="submission" date="2020-08" db="EMBL/GenBank/DDBJ databases">
        <title>Genomic Encyclopedia of Type Strains, Phase IV (KMG-IV): sequencing the most valuable type-strain genomes for metagenomic binning, comparative biology and taxonomic classification.</title>
        <authorList>
            <person name="Goeker M."/>
        </authorList>
    </citation>
    <scope>NUCLEOTIDE SEQUENCE [LARGE SCALE GENOMIC DNA]</scope>
    <source>
        <strain evidence="2 3">DSM 13481</strain>
    </source>
</reference>
<evidence type="ECO:0000313" key="3">
    <source>
        <dbReference type="Proteomes" id="UP000555828"/>
    </source>
</evidence>
<dbReference type="EC" id="3.2.1.-" evidence="2"/>
<name>A0A841GEA1_9BACT</name>
<proteinExistence type="predicted"/>
<dbReference type="GO" id="GO:0016798">
    <property type="term" value="F:hydrolase activity, acting on glycosyl bonds"/>
    <property type="evidence" value="ECO:0007669"/>
    <property type="project" value="UniProtKB-KW"/>
</dbReference>
<dbReference type="Pfam" id="PF01464">
    <property type="entry name" value="SLT"/>
    <property type="match status" value="1"/>
</dbReference>
<keyword evidence="2" id="KW-0326">Glycosidase</keyword>
<protein>
    <submittedName>
        <fullName evidence="2">Soluble lytic murein transglycosylase</fullName>
        <ecNumber evidence="2">3.2.1.-</ecNumber>
    </submittedName>
</protein>
<accession>A0A841GEA1</accession>
<dbReference type="EMBL" id="JACHEX010000001">
    <property type="protein sequence ID" value="MBB6061872.1"/>
    <property type="molecule type" value="Genomic_DNA"/>
</dbReference>
<dbReference type="PANTHER" id="PTHR37423">
    <property type="entry name" value="SOLUBLE LYTIC MUREIN TRANSGLYCOSYLASE-RELATED"/>
    <property type="match status" value="1"/>
</dbReference>
<dbReference type="SUPFAM" id="SSF53955">
    <property type="entry name" value="Lysozyme-like"/>
    <property type="match status" value="1"/>
</dbReference>
<gene>
    <name evidence="2" type="ORF">HNP65_000294</name>
</gene>
<dbReference type="InterPro" id="IPR008258">
    <property type="entry name" value="Transglycosylase_SLT_dom_1"/>
</dbReference>
<dbReference type="PANTHER" id="PTHR37423:SF2">
    <property type="entry name" value="MEMBRANE-BOUND LYTIC MUREIN TRANSGLYCOSYLASE C"/>
    <property type="match status" value="1"/>
</dbReference>
<comment type="caution">
    <text evidence="2">The sequence shown here is derived from an EMBL/GenBank/DDBJ whole genome shotgun (WGS) entry which is preliminary data.</text>
</comment>
<dbReference type="InterPro" id="IPR023346">
    <property type="entry name" value="Lysozyme-like_dom_sf"/>
</dbReference>
<sequence>MDEKIEEYIEETCIANNVDPDLVKAIIMTESGGNTDAESYYARGLMQISKIALKEINDLYRLNLTWDDMFNPYHNISIGVLYLKRLIDYFITKYPYNPFSVNFAIMAYNFGIGMVNQWLRNTKPDNRFIDEYIPKETRDHLLDVMWWYTYFRNRKIDK</sequence>
<dbReference type="RefSeq" id="WP_184618620.1">
    <property type="nucleotide sequence ID" value="NZ_JACHEX010000001.1"/>
</dbReference>
<feature type="domain" description="Transglycosylase SLT" evidence="1">
    <location>
        <begin position="8"/>
        <end position="124"/>
    </location>
</feature>
<dbReference type="Proteomes" id="UP000555828">
    <property type="component" value="Unassembled WGS sequence"/>
</dbReference>